<dbReference type="GO" id="GO:0020037">
    <property type="term" value="F:heme binding"/>
    <property type="evidence" value="ECO:0007669"/>
    <property type="project" value="InterPro"/>
</dbReference>
<proteinExistence type="inferred from homology"/>
<dbReference type="GO" id="GO:0005506">
    <property type="term" value="F:iron ion binding"/>
    <property type="evidence" value="ECO:0007669"/>
    <property type="project" value="InterPro"/>
</dbReference>
<reference evidence="15" key="2">
    <citation type="submission" date="2015-07" db="EMBL/GenBank/DDBJ databases">
        <authorList>
            <person name="Noorani M."/>
        </authorList>
    </citation>
    <scope>NUCLEOTIDE SEQUENCE</scope>
    <source>
        <strain evidence="15">Yugu1</strain>
    </source>
</reference>
<keyword evidence="11 14" id="KW-0503">Monooxygenase</keyword>
<dbReference type="EMBL" id="CM003536">
    <property type="protein sequence ID" value="RCV41960.1"/>
    <property type="molecule type" value="Genomic_DNA"/>
</dbReference>
<dbReference type="GO" id="GO:0051502">
    <property type="term" value="P:diterpene phytoalexin biosynthetic process"/>
    <property type="evidence" value="ECO:0007669"/>
    <property type="project" value="UniProtKB-ARBA"/>
</dbReference>
<dbReference type="FunFam" id="1.10.630.10:FF:000008">
    <property type="entry name" value="Cytochrome P450 71D8"/>
    <property type="match status" value="1"/>
</dbReference>
<evidence type="ECO:0000256" key="11">
    <source>
        <dbReference type="ARBA" id="ARBA00023033"/>
    </source>
</evidence>
<dbReference type="GO" id="GO:0016020">
    <property type="term" value="C:membrane"/>
    <property type="evidence" value="ECO:0007669"/>
    <property type="project" value="UniProtKB-SubCell"/>
</dbReference>
<evidence type="ECO:0000256" key="6">
    <source>
        <dbReference type="ARBA" id="ARBA00022723"/>
    </source>
</evidence>
<evidence type="ECO:0000256" key="8">
    <source>
        <dbReference type="ARBA" id="ARBA00022989"/>
    </source>
</evidence>
<keyword evidence="12" id="KW-0472">Membrane</keyword>
<evidence type="ECO:0000256" key="13">
    <source>
        <dbReference type="PIRSR" id="PIRSR602401-1"/>
    </source>
</evidence>
<dbReference type="InterPro" id="IPR001128">
    <property type="entry name" value="Cyt_P450"/>
</dbReference>
<dbReference type="GO" id="GO:0006952">
    <property type="term" value="P:defense response"/>
    <property type="evidence" value="ECO:0007669"/>
    <property type="project" value="UniProtKB-KW"/>
</dbReference>
<dbReference type="CDD" id="cd11072">
    <property type="entry name" value="CYP71-like"/>
    <property type="match status" value="1"/>
</dbReference>
<dbReference type="PRINTS" id="PR00385">
    <property type="entry name" value="P450"/>
</dbReference>
<evidence type="ECO:0000256" key="14">
    <source>
        <dbReference type="RuleBase" id="RU000461"/>
    </source>
</evidence>
<evidence type="ECO:0000256" key="7">
    <source>
        <dbReference type="ARBA" id="ARBA00022821"/>
    </source>
</evidence>
<protein>
    <recommendedName>
        <fullName evidence="16">Cytochrome P450</fullName>
    </recommendedName>
</protein>
<keyword evidence="4 13" id="KW-0349">Heme</keyword>
<evidence type="ECO:0000256" key="1">
    <source>
        <dbReference type="ARBA" id="ARBA00001971"/>
    </source>
</evidence>
<comment type="similarity">
    <text evidence="3 14">Belongs to the cytochrome P450 family.</text>
</comment>
<evidence type="ECO:0000256" key="3">
    <source>
        <dbReference type="ARBA" id="ARBA00010617"/>
    </source>
</evidence>
<dbReference type="InterPro" id="IPR036396">
    <property type="entry name" value="Cyt_P450_sf"/>
</dbReference>
<dbReference type="InterPro" id="IPR002401">
    <property type="entry name" value="Cyt_P450_E_grp-I"/>
</dbReference>
<dbReference type="GO" id="GO:0016709">
    <property type="term" value="F:oxidoreductase activity, acting on paired donors, with incorporation or reduction of molecular oxygen, NAD(P)H as one donor, and incorporation of one atom of oxygen"/>
    <property type="evidence" value="ECO:0007669"/>
    <property type="project" value="UniProtKB-ARBA"/>
</dbReference>
<evidence type="ECO:0000256" key="9">
    <source>
        <dbReference type="ARBA" id="ARBA00023002"/>
    </source>
</evidence>
<keyword evidence="9 14" id="KW-0560">Oxidoreductase</keyword>
<evidence type="ECO:0000256" key="2">
    <source>
        <dbReference type="ARBA" id="ARBA00004167"/>
    </source>
</evidence>
<comment type="subcellular location">
    <subcellularLocation>
        <location evidence="2">Membrane</location>
        <topology evidence="2">Single-pass membrane protein</topology>
    </subcellularLocation>
</comment>
<dbReference type="PROSITE" id="PS00086">
    <property type="entry name" value="CYTOCHROME_P450"/>
    <property type="match status" value="1"/>
</dbReference>
<dbReference type="Pfam" id="PF00067">
    <property type="entry name" value="p450"/>
    <property type="match status" value="1"/>
</dbReference>
<evidence type="ECO:0000313" key="15">
    <source>
        <dbReference type="EMBL" id="RCV41960.1"/>
    </source>
</evidence>
<dbReference type="PANTHER" id="PTHR47955:SF19">
    <property type="entry name" value="CYTOCHROME P450 71A9-LIKE ISOFORM X1"/>
    <property type="match status" value="1"/>
</dbReference>
<reference evidence="15" key="1">
    <citation type="journal article" date="2012" name="Nat. Biotechnol.">
        <title>Reference genome sequence of the model plant Setaria.</title>
        <authorList>
            <person name="Bennetzen J.L."/>
            <person name="Schmutz J."/>
            <person name="Wang H."/>
            <person name="Percifield R."/>
            <person name="Hawkins J."/>
            <person name="Pontaroli A.C."/>
            <person name="Estep M."/>
            <person name="Feng L."/>
            <person name="Vaughn J.N."/>
            <person name="Grimwood J."/>
            <person name="Jenkins J."/>
            <person name="Barry K."/>
            <person name="Lindquist E."/>
            <person name="Hellsten U."/>
            <person name="Deshpande S."/>
            <person name="Wang X."/>
            <person name="Wu X."/>
            <person name="Mitros T."/>
            <person name="Triplett J."/>
            <person name="Yang X."/>
            <person name="Ye C.Y."/>
            <person name="Mauro-Herrera M."/>
            <person name="Wang L."/>
            <person name="Li P."/>
            <person name="Sharma M."/>
            <person name="Sharma R."/>
            <person name="Ronald P.C."/>
            <person name="Panaud O."/>
            <person name="Kellogg E.A."/>
            <person name="Brutnell T.P."/>
            <person name="Doust A.N."/>
            <person name="Tuskan G.A."/>
            <person name="Rokhsar D."/>
            <person name="Devos K.M."/>
        </authorList>
    </citation>
    <scope>NUCLEOTIDE SEQUENCE [LARGE SCALE GENOMIC DNA]</scope>
    <source>
        <strain evidence="15">Yugu1</strain>
    </source>
</reference>
<gene>
    <name evidence="15" type="ORF">SETIT_9G176800v2</name>
</gene>
<evidence type="ECO:0000256" key="4">
    <source>
        <dbReference type="ARBA" id="ARBA00022617"/>
    </source>
</evidence>
<evidence type="ECO:0000256" key="12">
    <source>
        <dbReference type="ARBA" id="ARBA00023136"/>
    </source>
</evidence>
<dbReference type="Gene3D" id="1.10.630.10">
    <property type="entry name" value="Cytochrome P450"/>
    <property type="match status" value="1"/>
</dbReference>
<accession>A0A368SJH4</accession>
<evidence type="ECO:0000256" key="10">
    <source>
        <dbReference type="ARBA" id="ARBA00023004"/>
    </source>
</evidence>
<keyword evidence="10 13" id="KW-0408">Iron</keyword>
<dbReference type="AlphaFoldDB" id="A0A368SJH4"/>
<keyword evidence="7" id="KW-0611">Plant defense</keyword>
<keyword evidence="6 13" id="KW-0479">Metal-binding</keyword>
<evidence type="ECO:0008006" key="16">
    <source>
        <dbReference type="Google" id="ProtNLM"/>
    </source>
</evidence>
<feature type="binding site" description="axial binding residue" evidence="13">
    <location>
        <position position="496"/>
    </location>
    <ligand>
        <name>heme</name>
        <dbReference type="ChEBI" id="CHEBI:30413"/>
    </ligand>
    <ligandPart>
        <name>Fe</name>
        <dbReference type="ChEBI" id="CHEBI:18248"/>
    </ligandPart>
</feature>
<evidence type="ECO:0000256" key="5">
    <source>
        <dbReference type="ARBA" id="ARBA00022692"/>
    </source>
</evidence>
<organism evidence="15">
    <name type="scientific">Setaria italica</name>
    <name type="common">Foxtail millet</name>
    <name type="synonym">Panicum italicum</name>
    <dbReference type="NCBI Taxonomy" id="4555"/>
    <lineage>
        <taxon>Eukaryota</taxon>
        <taxon>Viridiplantae</taxon>
        <taxon>Streptophyta</taxon>
        <taxon>Embryophyta</taxon>
        <taxon>Tracheophyta</taxon>
        <taxon>Spermatophyta</taxon>
        <taxon>Magnoliopsida</taxon>
        <taxon>Liliopsida</taxon>
        <taxon>Poales</taxon>
        <taxon>Poaceae</taxon>
        <taxon>PACMAD clade</taxon>
        <taxon>Panicoideae</taxon>
        <taxon>Panicodae</taxon>
        <taxon>Paniceae</taxon>
        <taxon>Cenchrinae</taxon>
        <taxon>Setaria</taxon>
    </lineage>
</organism>
<comment type="cofactor">
    <cofactor evidence="1 13">
        <name>heme</name>
        <dbReference type="ChEBI" id="CHEBI:30413"/>
    </cofactor>
</comment>
<dbReference type="SUPFAM" id="SSF48264">
    <property type="entry name" value="Cytochrome P450"/>
    <property type="match status" value="1"/>
</dbReference>
<keyword evidence="8" id="KW-1133">Transmembrane helix</keyword>
<sequence length="559" mass="63874">MSCNLQSSSERRFIRFYINIFFCRIRYTLYILAHRDPNKSWLQTSPIFPGRMDIKIPFLAFFFLVLLHKLIRSYIAPPSRSTKPPALRLPPGPWQLPLIGSLHHLLLSRFRDLPHRALLEMSGTFGPLMLLRFGAVPTLVVSSAEAAREVMKTHDLAFCSRHLSATIGIISCGGKDIIFSNYNERWRELRKLCMLELFSQRRVLSFRPVREEEVANLLRSVSGECGGGPVNLREGICHAINDIAVRTAIGNRCKYQDEYLHELDEAVRLTGGFNLADLYPSSRLVRRLSAAARDMERCQKNMYRIIECIIQERKGSPTPEREDDLLGVLLRLQREGGLQFDLTNEIVSTVIFDIFSAGSETSSTVLVWAMAELVKNPRVMHKAQAELRETFKGQDKLTEGDMVKLRYLHLVIKETLRLHAPVPLLLPRECRQTCQVMGYDIPKGTKVFVNVWAIARDSKLWQDGDEFRPERFDGSSIDFKGTHFEYTPFGAGRRICPGITLGLANTELLLASLLYHFDWELPDGVKMEELDMAEAFGITLRKKSRLWLKAKPHINVISN</sequence>
<dbReference type="PRINTS" id="PR00463">
    <property type="entry name" value="EP450I"/>
</dbReference>
<dbReference type="GO" id="GO:0010333">
    <property type="term" value="F:terpene synthase activity"/>
    <property type="evidence" value="ECO:0007669"/>
    <property type="project" value="UniProtKB-ARBA"/>
</dbReference>
<dbReference type="PANTHER" id="PTHR47955">
    <property type="entry name" value="CYTOCHROME P450 FAMILY 71 PROTEIN"/>
    <property type="match status" value="1"/>
</dbReference>
<keyword evidence="5" id="KW-0812">Transmembrane</keyword>
<dbReference type="OrthoDB" id="1470350at2759"/>
<dbReference type="InterPro" id="IPR017972">
    <property type="entry name" value="Cyt_P450_CS"/>
</dbReference>
<name>A0A368SJH4_SETIT</name>